<dbReference type="Pfam" id="PF05598">
    <property type="entry name" value="DUF772"/>
    <property type="match status" value="1"/>
</dbReference>
<keyword evidence="1" id="KW-1133">Transmembrane helix</keyword>
<evidence type="ECO:0000313" key="3">
    <source>
        <dbReference type="EMBL" id="BDX02839.1"/>
    </source>
</evidence>
<keyword evidence="1" id="KW-0812">Transmembrane</keyword>
<evidence type="ECO:0000256" key="1">
    <source>
        <dbReference type="SAM" id="Phobius"/>
    </source>
</evidence>
<reference evidence="3 4" key="1">
    <citation type="submission" date="2023-01" db="EMBL/GenBank/DDBJ databases">
        <title>Complete genome sequence of Marinomonas pontica strain 200518_36.</title>
        <authorList>
            <person name="Ueki S."/>
            <person name="Gajardo G."/>
            <person name="Maruyama F."/>
        </authorList>
    </citation>
    <scope>NUCLEOTIDE SEQUENCE [LARGE SCALE GENOMIC DNA]</scope>
    <source>
        <strain evidence="3 4">200518_36</strain>
    </source>
</reference>
<evidence type="ECO:0000259" key="2">
    <source>
        <dbReference type="Pfam" id="PF05598"/>
    </source>
</evidence>
<dbReference type="InterPro" id="IPR008490">
    <property type="entry name" value="Transposase_InsH_N"/>
</dbReference>
<gene>
    <name evidence="3" type="ORF">MACH16_15870</name>
</gene>
<sequence>MTPKLEELIHILECARIEEFVTRFSYRMGRPVHELAWLANAFVAKVVLGLTATVHLIQRLSIDKSLQRICGFPLHKKLPSASTFSRERAIKSDY</sequence>
<protein>
    <recommendedName>
        <fullName evidence="2">Transposase InsH N-terminal domain-containing protein</fullName>
    </recommendedName>
</protein>
<organism evidence="3 4">
    <name type="scientific">Marinomonas pontica</name>
    <dbReference type="NCBI Taxonomy" id="264739"/>
    <lineage>
        <taxon>Bacteria</taxon>
        <taxon>Pseudomonadati</taxon>
        <taxon>Pseudomonadota</taxon>
        <taxon>Gammaproteobacteria</taxon>
        <taxon>Oceanospirillales</taxon>
        <taxon>Oceanospirillaceae</taxon>
        <taxon>Marinomonas</taxon>
    </lineage>
</organism>
<feature type="domain" description="Transposase InsH N-terminal" evidence="2">
    <location>
        <begin position="5"/>
        <end position="88"/>
    </location>
</feature>
<keyword evidence="4" id="KW-1185">Reference proteome</keyword>
<accession>A0ABM8FCM1</accession>
<name>A0ABM8FCM1_9GAMM</name>
<dbReference type="Proteomes" id="UP001307608">
    <property type="component" value="Chromosome"/>
</dbReference>
<proteinExistence type="predicted"/>
<evidence type="ECO:0000313" key="4">
    <source>
        <dbReference type="Proteomes" id="UP001307608"/>
    </source>
</evidence>
<keyword evidence="1" id="KW-0472">Membrane</keyword>
<dbReference type="EMBL" id="AP027271">
    <property type="protein sequence ID" value="BDX02839.1"/>
    <property type="molecule type" value="Genomic_DNA"/>
</dbReference>
<feature type="transmembrane region" description="Helical" evidence="1">
    <location>
        <begin position="35"/>
        <end position="57"/>
    </location>
</feature>